<comment type="caution">
    <text evidence="1">The sequence shown here is derived from an EMBL/GenBank/DDBJ whole genome shotgun (WGS) entry which is preliminary data.</text>
</comment>
<evidence type="ECO:0000313" key="1">
    <source>
        <dbReference type="EMBL" id="KAJ8479855.1"/>
    </source>
</evidence>
<gene>
    <name evidence="1" type="ORF">OPV22_023582</name>
</gene>
<dbReference type="AlphaFoldDB" id="A0AAV8PCY7"/>
<evidence type="ECO:0000313" key="2">
    <source>
        <dbReference type="Proteomes" id="UP001222027"/>
    </source>
</evidence>
<accession>A0AAV8PCY7</accession>
<protein>
    <submittedName>
        <fullName evidence="1">Uncharacterized protein</fullName>
    </submittedName>
</protein>
<dbReference type="EMBL" id="JAQQAF010000006">
    <property type="protein sequence ID" value="KAJ8479855.1"/>
    <property type="molecule type" value="Genomic_DNA"/>
</dbReference>
<keyword evidence="2" id="KW-1185">Reference proteome</keyword>
<dbReference type="Proteomes" id="UP001222027">
    <property type="component" value="Unassembled WGS sequence"/>
</dbReference>
<proteinExistence type="predicted"/>
<reference evidence="1 2" key="1">
    <citation type="submission" date="2022-12" db="EMBL/GenBank/DDBJ databases">
        <title>Chromosome-scale assembly of the Ensete ventricosum genome.</title>
        <authorList>
            <person name="Dussert Y."/>
            <person name="Stocks J."/>
            <person name="Wendawek A."/>
            <person name="Woldeyes F."/>
            <person name="Nichols R.A."/>
            <person name="Borrell J.S."/>
        </authorList>
    </citation>
    <scope>NUCLEOTIDE SEQUENCE [LARGE SCALE GENOMIC DNA]</scope>
    <source>
        <strain evidence="2">cv. Maze</strain>
        <tissue evidence="1">Seeds</tissue>
    </source>
</reference>
<name>A0AAV8PCY7_ENSVE</name>
<sequence length="122" mass="13456">MALRKNPSIGNGHRSDLVFAYYITGHGFGHATRVVDVSFRLLSFAAAFARAPTYTPPFPLNPFCLRVVDVTFRFLPFAASFARVRRTRPPSLQTLLPPFLSSLVPICTNPEPMRCLGACAVT</sequence>
<organism evidence="1 2">
    <name type="scientific">Ensete ventricosum</name>
    <name type="common">Abyssinian banana</name>
    <name type="synonym">Musa ensete</name>
    <dbReference type="NCBI Taxonomy" id="4639"/>
    <lineage>
        <taxon>Eukaryota</taxon>
        <taxon>Viridiplantae</taxon>
        <taxon>Streptophyta</taxon>
        <taxon>Embryophyta</taxon>
        <taxon>Tracheophyta</taxon>
        <taxon>Spermatophyta</taxon>
        <taxon>Magnoliopsida</taxon>
        <taxon>Liliopsida</taxon>
        <taxon>Zingiberales</taxon>
        <taxon>Musaceae</taxon>
        <taxon>Ensete</taxon>
    </lineage>
</organism>